<comment type="similarity">
    <text evidence="3">Belongs to the SQS1 family.</text>
</comment>
<dbReference type="CDD" id="cd02646">
    <property type="entry name" value="R3H_G-patch"/>
    <property type="match status" value="1"/>
</dbReference>
<evidence type="ECO:0000256" key="1">
    <source>
        <dbReference type="ARBA" id="ARBA00004123"/>
    </source>
</evidence>
<accession>A0AAN7CP53</accession>
<evidence type="ECO:0000259" key="11">
    <source>
        <dbReference type="PROSITE" id="PS51061"/>
    </source>
</evidence>
<keyword evidence="5" id="KW-0963">Cytoplasm</keyword>
<dbReference type="SUPFAM" id="SSF82708">
    <property type="entry name" value="R3H domain"/>
    <property type="match status" value="1"/>
</dbReference>
<evidence type="ECO:0000256" key="5">
    <source>
        <dbReference type="ARBA" id="ARBA00022490"/>
    </source>
</evidence>
<reference evidence="12" key="1">
    <citation type="journal article" date="2023" name="Mol. Phylogenet. Evol.">
        <title>Genome-scale phylogeny and comparative genomics of the fungal order Sordariales.</title>
        <authorList>
            <person name="Hensen N."/>
            <person name="Bonometti L."/>
            <person name="Westerberg I."/>
            <person name="Brannstrom I.O."/>
            <person name="Guillou S."/>
            <person name="Cros-Aarteil S."/>
            <person name="Calhoun S."/>
            <person name="Haridas S."/>
            <person name="Kuo A."/>
            <person name="Mondo S."/>
            <person name="Pangilinan J."/>
            <person name="Riley R."/>
            <person name="LaButti K."/>
            <person name="Andreopoulos B."/>
            <person name="Lipzen A."/>
            <person name="Chen C."/>
            <person name="Yan M."/>
            <person name="Daum C."/>
            <person name="Ng V."/>
            <person name="Clum A."/>
            <person name="Steindorff A."/>
            <person name="Ohm R.A."/>
            <person name="Martin F."/>
            <person name="Silar P."/>
            <person name="Natvig D.O."/>
            <person name="Lalanne C."/>
            <person name="Gautier V."/>
            <person name="Ament-Velasquez S.L."/>
            <person name="Kruys A."/>
            <person name="Hutchinson M.I."/>
            <person name="Powell A.J."/>
            <person name="Barry K."/>
            <person name="Miller A.N."/>
            <person name="Grigoriev I.V."/>
            <person name="Debuchy R."/>
            <person name="Gladieux P."/>
            <person name="Hiltunen Thoren M."/>
            <person name="Johannesson H."/>
        </authorList>
    </citation>
    <scope>NUCLEOTIDE SEQUENCE</scope>
    <source>
        <strain evidence="12">CBS 359.72</strain>
    </source>
</reference>
<dbReference type="GO" id="GO:0005737">
    <property type="term" value="C:cytoplasm"/>
    <property type="evidence" value="ECO:0007669"/>
    <property type="project" value="UniProtKB-SubCell"/>
</dbReference>
<feature type="compositionally biased region" description="Basic residues" evidence="9">
    <location>
        <begin position="277"/>
        <end position="288"/>
    </location>
</feature>
<comment type="subcellular location">
    <subcellularLocation>
        <location evidence="2">Cytoplasm</location>
    </subcellularLocation>
    <subcellularLocation>
        <location evidence="1">Nucleus</location>
    </subcellularLocation>
</comment>
<dbReference type="InterPro" id="IPR001374">
    <property type="entry name" value="R3H_dom"/>
</dbReference>
<keyword evidence="8" id="KW-0539">Nucleus</keyword>
<dbReference type="Gene3D" id="3.30.1370.50">
    <property type="entry name" value="R3H-like domain"/>
    <property type="match status" value="1"/>
</dbReference>
<dbReference type="GO" id="GO:0008380">
    <property type="term" value="P:RNA splicing"/>
    <property type="evidence" value="ECO:0007669"/>
    <property type="project" value="UniProtKB-KW"/>
</dbReference>
<dbReference type="InterPro" id="IPR034082">
    <property type="entry name" value="R3H_G-patch"/>
</dbReference>
<comment type="caution">
    <text evidence="12">The sequence shown here is derived from an EMBL/GenBank/DDBJ whole genome shotgun (WGS) entry which is preliminary data.</text>
</comment>
<feature type="region of interest" description="Disordered" evidence="9">
    <location>
        <begin position="145"/>
        <end position="293"/>
    </location>
</feature>
<dbReference type="GO" id="GO:0005634">
    <property type="term" value="C:nucleus"/>
    <property type="evidence" value="ECO:0007669"/>
    <property type="project" value="UniProtKB-SubCell"/>
</dbReference>
<organism evidence="12 13">
    <name type="scientific">Corynascus novoguineensis</name>
    <dbReference type="NCBI Taxonomy" id="1126955"/>
    <lineage>
        <taxon>Eukaryota</taxon>
        <taxon>Fungi</taxon>
        <taxon>Dikarya</taxon>
        <taxon>Ascomycota</taxon>
        <taxon>Pezizomycotina</taxon>
        <taxon>Sordariomycetes</taxon>
        <taxon>Sordariomycetidae</taxon>
        <taxon>Sordariales</taxon>
        <taxon>Chaetomiaceae</taxon>
        <taxon>Corynascus</taxon>
    </lineage>
</organism>
<dbReference type="Pfam" id="PF01424">
    <property type="entry name" value="R3H"/>
    <property type="match status" value="1"/>
</dbReference>
<evidence type="ECO:0000256" key="3">
    <source>
        <dbReference type="ARBA" id="ARBA00010306"/>
    </source>
</evidence>
<feature type="domain" description="R3H" evidence="11">
    <location>
        <begin position="514"/>
        <end position="576"/>
    </location>
</feature>
<protein>
    <recommendedName>
        <fullName evidence="4">Protein SQS1</fullName>
    </recommendedName>
</protein>
<evidence type="ECO:0000256" key="7">
    <source>
        <dbReference type="ARBA" id="ARBA00023187"/>
    </source>
</evidence>
<dbReference type="GO" id="GO:0006397">
    <property type="term" value="P:mRNA processing"/>
    <property type="evidence" value="ECO:0007669"/>
    <property type="project" value="UniProtKB-KW"/>
</dbReference>
<feature type="region of interest" description="Disordered" evidence="9">
    <location>
        <begin position="1"/>
        <end position="28"/>
    </location>
</feature>
<dbReference type="GO" id="GO:0003676">
    <property type="term" value="F:nucleic acid binding"/>
    <property type="evidence" value="ECO:0007669"/>
    <property type="project" value="UniProtKB-UniRule"/>
</dbReference>
<dbReference type="PROSITE" id="PS51061">
    <property type="entry name" value="R3H"/>
    <property type="match status" value="1"/>
</dbReference>
<evidence type="ECO:0000256" key="8">
    <source>
        <dbReference type="ARBA" id="ARBA00023242"/>
    </source>
</evidence>
<dbReference type="PANTHER" id="PTHR14195">
    <property type="entry name" value="G PATCH DOMAIN CONTAINING PROTEIN 2"/>
    <property type="match status" value="1"/>
</dbReference>
<dbReference type="SMART" id="SM00393">
    <property type="entry name" value="R3H"/>
    <property type="match status" value="1"/>
</dbReference>
<reference evidence="12" key="2">
    <citation type="submission" date="2023-05" db="EMBL/GenBank/DDBJ databases">
        <authorList>
            <consortium name="Lawrence Berkeley National Laboratory"/>
            <person name="Steindorff A."/>
            <person name="Hensen N."/>
            <person name="Bonometti L."/>
            <person name="Westerberg I."/>
            <person name="Brannstrom I.O."/>
            <person name="Guillou S."/>
            <person name="Cros-Aarteil S."/>
            <person name="Calhoun S."/>
            <person name="Haridas S."/>
            <person name="Kuo A."/>
            <person name="Mondo S."/>
            <person name="Pangilinan J."/>
            <person name="Riley R."/>
            <person name="Labutti K."/>
            <person name="Andreopoulos B."/>
            <person name="Lipzen A."/>
            <person name="Chen C."/>
            <person name="Yanf M."/>
            <person name="Daum C."/>
            <person name="Ng V."/>
            <person name="Clum A."/>
            <person name="Ohm R."/>
            <person name="Martin F."/>
            <person name="Silar P."/>
            <person name="Natvig D."/>
            <person name="Lalanne C."/>
            <person name="Gautier V."/>
            <person name="Ament-Velasquez S.L."/>
            <person name="Kruys A."/>
            <person name="Hutchinson M.I."/>
            <person name="Powell A.J."/>
            <person name="Barry K."/>
            <person name="Miller A.N."/>
            <person name="Grigoriev I.V."/>
            <person name="Debuchy R."/>
            <person name="Gladieux P."/>
            <person name="Thoren M.H."/>
            <person name="Johannesson H."/>
        </authorList>
    </citation>
    <scope>NUCLEOTIDE SEQUENCE</scope>
    <source>
        <strain evidence="12">CBS 359.72</strain>
    </source>
</reference>
<dbReference type="InterPro" id="IPR036867">
    <property type="entry name" value="R3H_dom_sf"/>
</dbReference>
<proteinExistence type="inferred from homology"/>
<dbReference type="Proteomes" id="UP001303647">
    <property type="component" value="Unassembled WGS sequence"/>
</dbReference>
<keyword evidence="13" id="KW-1185">Reference proteome</keyword>
<feature type="compositionally biased region" description="Basic and acidic residues" evidence="9">
    <location>
        <begin position="243"/>
        <end position="252"/>
    </location>
</feature>
<feature type="region of interest" description="Disordered" evidence="9">
    <location>
        <begin position="339"/>
        <end position="359"/>
    </location>
</feature>
<dbReference type="AlphaFoldDB" id="A0AAN7CP53"/>
<name>A0AAN7CP53_9PEZI</name>
<feature type="region of interest" description="Disordered" evidence="9">
    <location>
        <begin position="83"/>
        <end position="107"/>
    </location>
</feature>
<evidence type="ECO:0000259" key="10">
    <source>
        <dbReference type="PROSITE" id="PS50174"/>
    </source>
</evidence>
<evidence type="ECO:0000256" key="4">
    <source>
        <dbReference type="ARBA" id="ARBA00018964"/>
    </source>
</evidence>
<feature type="compositionally biased region" description="Pro residues" evidence="9">
    <location>
        <begin position="189"/>
        <end position="199"/>
    </location>
</feature>
<keyword evidence="6" id="KW-0507">mRNA processing</keyword>
<evidence type="ECO:0000256" key="9">
    <source>
        <dbReference type="SAM" id="MobiDB-lite"/>
    </source>
</evidence>
<dbReference type="Pfam" id="PF01585">
    <property type="entry name" value="G-patch"/>
    <property type="match status" value="1"/>
</dbReference>
<evidence type="ECO:0000313" key="12">
    <source>
        <dbReference type="EMBL" id="KAK4244687.1"/>
    </source>
</evidence>
<gene>
    <name evidence="12" type="ORF">C7999DRAFT_43701</name>
</gene>
<keyword evidence="7" id="KW-0508">mRNA splicing</keyword>
<dbReference type="PROSITE" id="PS50174">
    <property type="entry name" value="G_PATCH"/>
    <property type="match status" value="1"/>
</dbReference>
<evidence type="ECO:0000313" key="13">
    <source>
        <dbReference type="Proteomes" id="UP001303647"/>
    </source>
</evidence>
<dbReference type="InterPro" id="IPR051189">
    <property type="entry name" value="Splicing_assoc_domain"/>
</dbReference>
<feature type="region of interest" description="Disordered" evidence="9">
    <location>
        <begin position="404"/>
        <end position="423"/>
    </location>
</feature>
<feature type="compositionally biased region" description="Polar residues" evidence="9">
    <location>
        <begin position="404"/>
        <end position="418"/>
    </location>
</feature>
<dbReference type="SMART" id="SM00443">
    <property type="entry name" value="G_patch"/>
    <property type="match status" value="1"/>
</dbReference>
<sequence length="691" mass="75461">MPPRKGRWPFAGAKASQGRNSAPRGKLRDFVSTATKMESQSTGFSMRDEAKHTASHQSFLAWASGDAKLRQKPVAFVSAGFIEPLKEETTSEDPLGSKPSEESSKNVMEEMDATVDAVTASDIEDASGSERVAAATVGVGTVAERAEKEGLSTDDATQSVNDLNLPPKDGGSEEKELFFFDFAEDEPPGDPTIPPPKIPSPRSSFSESDSSKEIILFRGRTANSRRASSRVGDLPPNATPAPLEKHPERHAEVASSVIERQNAQGTTPLSQPDKGRSKAQRRHSRTRKAMKDDDEDAILADYIANMAADSDNEFTASHNQFLPGHRDLGGDDNAVDFGFTNEQSSKGGSSVDEEEMSVSDTSIADMDADMGDEALARLLAKQEELGMGGDELLIFSSSFAKTGTRQAQGRRSVKTGSSRALREPASATQVADAFDNLDLADWGHLTGQTRKRRSKRPPDFNTFDPDIEAALKTAWQRDRERKKSRKLDREALRAEGLLDKNASPDDLRVKYSSGMKLDEIKLELTSFLVGSAERLEFPPLDKHARKILHELASKFDIKSQSTGKGDQRRPVLYRTKRTVRYASTRVEDAASHVDQQALRIHRKYFHRVDVKAPRTGSPRNTGGGRSGHKALTLREGEVVGASVPELSQDNKGRTMLEKMGWSKGMSLGALDNQGILEPVAQVMKRSKAGLG</sequence>
<evidence type="ECO:0000256" key="6">
    <source>
        <dbReference type="ARBA" id="ARBA00022664"/>
    </source>
</evidence>
<feature type="domain" description="G-patch" evidence="10">
    <location>
        <begin position="648"/>
        <end position="691"/>
    </location>
</feature>
<feature type="compositionally biased region" description="Polar residues" evidence="9">
    <location>
        <begin position="258"/>
        <end position="270"/>
    </location>
</feature>
<dbReference type="InterPro" id="IPR000467">
    <property type="entry name" value="G_patch_dom"/>
</dbReference>
<evidence type="ECO:0000256" key="2">
    <source>
        <dbReference type="ARBA" id="ARBA00004496"/>
    </source>
</evidence>
<dbReference type="EMBL" id="MU857728">
    <property type="protein sequence ID" value="KAK4244687.1"/>
    <property type="molecule type" value="Genomic_DNA"/>
</dbReference>